<gene>
    <name evidence="2" type="ORF">B9Z19DRAFT_845338</name>
</gene>
<dbReference type="EMBL" id="NESQ01000098">
    <property type="protein sequence ID" value="PUU79183.1"/>
    <property type="molecule type" value="Genomic_DNA"/>
</dbReference>
<feature type="transmembrane region" description="Helical" evidence="1">
    <location>
        <begin position="111"/>
        <end position="130"/>
    </location>
</feature>
<evidence type="ECO:0000313" key="2">
    <source>
        <dbReference type="EMBL" id="PUU79183.1"/>
    </source>
</evidence>
<comment type="caution">
    <text evidence="2">The sequence shown here is derived from an EMBL/GenBank/DDBJ whole genome shotgun (WGS) entry which is preliminary data.</text>
</comment>
<dbReference type="AlphaFoldDB" id="A0A2T6ZUP3"/>
<proteinExistence type="predicted"/>
<keyword evidence="3" id="KW-1185">Reference proteome</keyword>
<keyword evidence="1" id="KW-0812">Transmembrane</keyword>
<sequence length="132" mass="15430">MSVYYTRVCLQPLLKARGTDGQIAKWDRKTKRGIEQQQPQLLGPAWSLAPGWLAGYICLFVCRSSGIPRWSDFYFYSSFSLFHQVFHLLVRFVLLVSWGFAYIFFYLSRHIVYLFVFAYCTFLSSFLCFATG</sequence>
<reference evidence="2 3" key="1">
    <citation type="submission" date="2017-04" db="EMBL/GenBank/DDBJ databases">
        <title>Draft genome sequence of Tuber borchii Vittad., a whitish edible truffle.</title>
        <authorList>
            <consortium name="DOE Joint Genome Institute"/>
            <person name="Murat C."/>
            <person name="Kuo A."/>
            <person name="Barry K.W."/>
            <person name="Clum A."/>
            <person name="Dockter R.B."/>
            <person name="Fauchery L."/>
            <person name="Iotti M."/>
            <person name="Kohler A."/>
            <person name="Labutti K."/>
            <person name="Lindquist E.A."/>
            <person name="Lipzen A."/>
            <person name="Ohm R.A."/>
            <person name="Wang M."/>
            <person name="Grigoriev I.V."/>
            <person name="Zambonelli A."/>
            <person name="Martin F.M."/>
        </authorList>
    </citation>
    <scope>NUCLEOTIDE SEQUENCE [LARGE SCALE GENOMIC DNA]</scope>
    <source>
        <strain evidence="2 3">Tbo3840</strain>
    </source>
</reference>
<dbReference type="Proteomes" id="UP000244722">
    <property type="component" value="Unassembled WGS sequence"/>
</dbReference>
<keyword evidence="1" id="KW-1133">Transmembrane helix</keyword>
<accession>A0A2T6ZUP3</accession>
<feature type="transmembrane region" description="Helical" evidence="1">
    <location>
        <begin position="85"/>
        <end position="105"/>
    </location>
</feature>
<feature type="transmembrane region" description="Helical" evidence="1">
    <location>
        <begin position="45"/>
        <end position="64"/>
    </location>
</feature>
<evidence type="ECO:0000313" key="3">
    <source>
        <dbReference type="Proteomes" id="UP000244722"/>
    </source>
</evidence>
<keyword evidence="1" id="KW-0472">Membrane</keyword>
<name>A0A2T6ZUP3_TUBBO</name>
<protein>
    <submittedName>
        <fullName evidence="2">Uncharacterized protein</fullName>
    </submittedName>
</protein>
<organism evidence="2 3">
    <name type="scientific">Tuber borchii</name>
    <name type="common">White truffle</name>
    <dbReference type="NCBI Taxonomy" id="42251"/>
    <lineage>
        <taxon>Eukaryota</taxon>
        <taxon>Fungi</taxon>
        <taxon>Dikarya</taxon>
        <taxon>Ascomycota</taxon>
        <taxon>Pezizomycotina</taxon>
        <taxon>Pezizomycetes</taxon>
        <taxon>Pezizales</taxon>
        <taxon>Tuberaceae</taxon>
        <taxon>Tuber</taxon>
    </lineage>
</organism>
<evidence type="ECO:0000256" key="1">
    <source>
        <dbReference type="SAM" id="Phobius"/>
    </source>
</evidence>